<feature type="transmembrane region" description="Helical" evidence="7">
    <location>
        <begin position="299"/>
        <end position="321"/>
    </location>
</feature>
<feature type="compositionally biased region" description="Pro residues" evidence="6">
    <location>
        <begin position="366"/>
        <end position="375"/>
    </location>
</feature>
<feature type="transmembrane region" description="Helical" evidence="7">
    <location>
        <begin position="275"/>
        <end position="292"/>
    </location>
</feature>
<feature type="region of interest" description="Disordered" evidence="6">
    <location>
        <begin position="361"/>
        <end position="387"/>
    </location>
</feature>
<evidence type="ECO:0000256" key="7">
    <source>
        <dbReference type="SAM" id="Phobius"/>
    </source>
</evidence>
<comment type="subcellular location">
    <subcellularLocation>
        <location evidence="1">Cell membrane</location>
        <topology evidence="1">Multi-pass membrane protein</topology>
    </subcellularLocation>
</comment>
<feature type="transmembrane region" description="Helical" evidence="7">
    <location>
        <begin position="91"/>
        <end position="110"/>
    </location>
</feature>
<dbReference type="PANTHER" id="PTHR30482:SF20">
    <property type="entry name" value="HIGH-AFFINITY BRANCHED-CHAIN AMINO ACID TRANSPORT SYSTEM PERMEASE PROTEIN LIVM"/>
    <property type="match status" value="1"/>
</dbReference>
<accession>A0ABV8FZ06</accession>
<feature type="transmembrane region" description="Helical" evidence="7">
    <location>
        <begin position="193"/>
        <end position="212"/>
    </location>
</feature>
<feature type="transmembrane region" description="Helical" evidence="7">
    <location>
        <begin position="333"/>
        <end position="354"/>
    </location>
</feature>
<dbReference type="Proteomes" id="UP001595851">
    <property type="component" value="Unassembled WGS sequence"/>
</dbReference>
<evidence type="ECO:0000256" key="3">
    <source>
        <dbReference type="ARBA" id="ARBA00022692"/>
    </source>
</evidence>
<evidence type="ECO:0000313" key="8">
    <source>
        <dbReference type="EMBL" id="MFC4006981.1"/>
    </source>
</evidence>
<feature type="transmembrane region" description="Helical" evidence="7">
    <location>
        <begin position="117"/>
        <end position="135"/>
    </location>
</feature>
<comment type="caution">
    <text evidence="8">The sequence shown here is derived from an EMBL/GenBank/DDBJ whole genome shotgun (WGS) entry which is preliminary data.</text>
</comment>
<dbReference type="EMBL" id="JBHSBI010000003">
    <property type="protein sequence ID" value="MFC4006981.1"/>
    <property type="molecule type" value="Genomic_DNA"/>
</dbReference>
<organism evidence="8 9">
    <name type="scientific">Nonomuraea purpurea</name>
    <dbReference type="NCBI Taxonomy" id="1849276"/>
    <lineage>
        <taxon>Bacteria</taxon>
        <taxon>Bacillati</taxon>
        <taxon>Actinomycetota</taxon>
        <taxon>Actinomycetes</taxon>
        <taxon>Streptosporangiales</taxon>
        <taxon>Streptosporangiaceae</taxon>
        <taxon>Nonomuraea</taxon>
    </lineage>
</organism>
<dbReference type="InterPro" id="IPR043428">
    <property type="entry name" value="LivM-like"/>
</dbReference>
<evidence type="ECO:0000256" key="2">
    <source>
        <dbReference type="ARBA" id="ARBA00022475"/>
    </source>
</evidence>
<dbReference type="PANTHER" id="PTHR30482">
    <property type="entry name" value="HIGH-AFFINITY BRANCHED-CHAIN AMINO ACID TRANSPORT SYSTEM PERMEASE"/>
    <property type="match status" value="1"/>
</dbReference>
<evidence type="ECO:0000256" key="1">
    <source>
        <dbReference type="ARBA" id="ARBA00004651"/>
    </source>
</evidence>
<protein>
    <submittedName>
        <fullName evidence="8">Branched-chain amino acid ABC transporter permease</fullName>
    </submittedName>
</protein>
<sequence>MRFPVKALIAAVFLVVVPFVAVKTPALLILGNRFTFGIQNLTYAVVLSVAVLSLVLLVGFGGQLSLSSGFFMGVGAYQAMVAMTWLDWPALVAGASVVPTTFLLGVLLGLPALRIRGAYLALVTVTLAAVLPSLVRLPLLEGHTGGSNGLPLEGRAEPPAWLPIASMPEVLGRIPLLGPQFIGTRPLPPGEAAAVWLYFVLLACAALVFWFVRGMLRGRSGRAIRAVRDHEIGAASCGVDVAGTKVALFGWSAALAGVSGAMYAVLFRIVAPDTFGITLTIYLLFGMIAGGYRRLGGAVAGGVVVAFLPALAAQVTSLPGVPAEWLRGPTGALVLGLLLVVIPLALPDGVVSLYSRRVRARRRATSPPPPPPPVPETVVVSARKEQP</sequence>
<dbReference type="RefSeq" id="WP_379527128.1">
    <property type="nucleotide sequence ID" value="NZ_JBHSBI010000003.1"/>
</dbReference>
<name>A0ABV8FZ06_9ACTN</name>
<evidence type="ECO:0000256" key="5">
    <source>
        <dbReference type="ARBA" id="ARBA00023136"/>
    </source>
</evidence>
<evidence type="ECO:0000313" key="9">
    <source>
        <dbReference type="Proteomes" id="UP001595851"/>
    </source>
</evidence>
<evidence type="ECO:0000256" key="6">
    <source>
        <dbReference type="SAM" id="MobiDB-lite"/>
    </source>
</evidence>
<keyword evidence="3 7" id="KW-0812">Transmembrane</keyword>
<dbReference type="InterPro" id="IPR001851">
    <property type="entry name" value="ABC_transp_permease"/>
</dbReference>
<gene>
    <name evidence="8" type="ORF">ACFOY2_07105</name>
</gene>
<reference evidence="9" key="1">
    <citation type="journal article" date="2019" name="Int. J. Syst. Evol. Microbiol.">
        <title>The Global Catalogue of Microorganisms (GCM) 10K type strain sequencing project: providing services to taxonomists for standard genome sequencing and annotation.</title>
        <authorList>
            <consortium name="The Broad Institute Genomics Platform"/>
            <consortium name="The Broad Institute Genome Sequencing Center for Infectious Disease"/>
            <person name="Wu L."/>
            <person name="Ma J."/>
        </authorList>
    </citation>
    <scope>NUCLEOTIDE SEQUENCE [LARGE SCALE GENOMIC DNA]</scope>
    <source>
        <strain evidence="9">TBRC 1276</strain>
    </source>
</reference>
<keyword evidence="5 7" id="KW-0472">Membrane</keyword>
<keyword evidence="9" id="KW-1185">Reference proteome</keyword>
<dbReference type="Pfam" id="PF02653">
    <property type="entry name" value="BPD_transp_2"/>
    <property type="match status" value="1"/>
</dbReference>
<keyword evidence="4 7" id="KW-1133">Transmembrane helix</keyword>
<proteinExistence type="predicted"/>
<keyword evidence="2" id="KW-1003">Cell membrane</keyword>
<evidence type="ECO:0000256" key="4">
    <source>
        <dbReference type="ARBA" id="ARBA00022989"/>
    </source>
</evidence>
<feature type="transmembrane region" description="Helical" evidence="7">
    <location>
        <begin position="64"/>
        <end position="85"/>
    </location>
</feature>
<feature type="transmembrane region" description="Helical" evidence="7">
    <location>
        <begin position="37"/>
        <end position="57"/>
    </location>
</feature>
<dbReference type="CDD" id="cd06581">
    <property type="entry name" value="TM_PBP1_LivM_like"/>
    <property type="match status" value="1"/>
</dbReference>